<name>A0A0F8WEW6_9EURO</name>
<dbReference type="Proteomes" id="UP000034291">
    <property type="component" value="Unassembled WGS sequence"/>
</dbReference>
<protein>
    <submittedName>
        <fullName evidence="1">Uncharacterized protein</fullName>
    </submittedName>
</protein>
<evidence type="ECO:0000313" key="2">
    <source>
        <dbReference type="Proteomes" id="UP000034291"/>
    </source>
</evidence>
<reference evidence="1 2" key="1">
    <citation type="submission" date="2015-02" db="EMBL/GenBank/DDBJ databases">
        <title>Draft Genome Sequences of Two Closely-Related Aflatoxigenic Aspergillus Species Obtained from the Cote d'Ivoire.</title>
        <authorList>
            <person name="Moore G.G."/>
            <person name="Beltz S.B."/>
            <person name="Mack B.M."/>
        </authorList>
    </citation>
    <scope>NUCLEOTIDE SEQUENCE [LARGE SCALE GENOMIC DNA]</scope>
    <source>
        <strain evidence="1 2">SRRC1468</strain>
    </source>
</reference>
<evidence type="ECO:0000313" key="1">
    <source>
        <dbReference type="EMBL" id="KKK16420.1"/>
    </source>
</evidence>
<sequence>MPWKTVLSELSQAVRNNVDKITRILPDNLTTRSNAVKTVDLRIDVHQDSKNPNKAVAKVQANAQANDSAVKDYIKSGNKGDSHKGTHKNITQIPFDRTSFDIEDFISKIENVRK</sequence>
<keyword evidence="2" id="KW-1185">Reference proteome</keyword>
<comment type="caution">
    <text evidence="1">The sequence shown here is derived from an EMBL/GenBank/DDBJ whole genome shotgun (WGS) entry which is preliminary data.</text>
</comment>
<proteinExistence type="predicted"/>
<organism evidence="1 2">
    <name type="scientific">Aspergillus rambellii</name>
    <dbReference type="NCBI Taxonomy" id="308745"/>
    <lineage>
        <taxon>Eukaryota</taxon>
        <taxon>Fungi</taxon>
        <taxon>Dikarya</taxon>
        <taxon>Ascomycota</taxon>
        <taxon>Pezizomycotina</taxon>
        <taxon>Eurotiomycetes</taxon>
        <taxon>Eurotiomycetidae</taxon>
        <taxon>Eurotiales</taxon>
        <taxon>Aspergillaceae</taxon>
        <taxon>Aspergillus</taxon>
        <taxon>Aspergillus subgen. Nidulantes</taxon>
    </lineage>
</organism>
<dbReference type="AlphaFoldDB" id="A0A0F8WEW6"/>
<gene>
    <name evidence="1" type="ORF">ARAM_006370</name>
</gene>
<accession>A0A0F8WEW6</accession>
<dbReference type="OrthoDB" id="4367412at2759"/>
<dbReference type="EMBL" id="JZBS01003024">
    <property type="protein sequence ID" value="KKK16420.1"/>
    <property type="molecule type" value="Genomic_DNA"/>
</dbReference>